<evidence type="ECO:0000313" key="1">
    <source>
        <dbReference type="EMBL" id="MBB2196558.1"/>
    </source>
</evidence>
<name>A0A7W4JXK6_9PROT</name>
<sequence>MASIYRGPLAGQATLTVSSPALGSQTFDIVGEAQHQASGPVNETLKGQSRVEGFSAVPGEGFIQATLRDRRDFNAHALQGASGLTVVLVKANGQVVTAVEGWQTERINVNTQEGTFEFHCESDTVTVDVAA</sequence>
<dbReference type="RefSeq" id="WP_183008144.1">
    <property type="nucleotide sequence ID" value="NZ_JABEQP010000002.1"/>
</dbReference>
<protein>
    <submittedName>
        <fullName evidence="1">Phage tail protein</fullName>
    </submittedName>
</protein>
<accession>A0A7W4JXK6</accession>
<comment type="caution">
    <text evidence="1">The sequence shown here is derived from an EMBL/GenBank/DDBJ whole genome shotgun (WGS) entry which is preliminary data.</text>
</comment>
<evidence type="ECO:0000313" key="2">
    <source>
        <dbReference type="Proteomes" id="UP000530320"/>
    </source>
</evidence>
<dbReference type="EMBL" id="JABEQP010000002">
    <property type="protein sequence ID" value="MBB2196558.1"/>
    <property type="molecule type" value="Genomic_DNA"/>
</dbReference>
<reference evidence="1 2" key="1">
    <citation type="submission" date="2020-04" db="EMBL/GenBank/DDBJ databases">
        <title>Description of novel Gluconacetobacter.</title>
        <authorList>
            <person name="Sombolestani A."/>
        </authorList>
    </citation>
    <scope>NUCLEOTIDE SEQUENCE [LARGE SCALE GENOMIC DNA]</scope>
    <source>
        <strain evidence="1 2">LMG 22058</strain>
    </source>
</reference>
<dbReference type="Proteomes" id="UP000530320">
    <property type="component" value="Unassembled WGS sequence"/>
</dbReference>
<dbReference type="InterPro" id="IPR019596">
    <property type="entry name" value="Phage_Mu_GpM_tail_tub"/>
</dbReference>
<gene>
    <name evidence="1" type="ORF">HLH44_03610</name>
</gene>
<dbReference type="AlphaFoldDB" id="A0A7W4JXK6"/>
<proteinExistence type="predicted"/>
<dbReference type="Pfam" id="PF10618">
    <property type="entry name" value="Tail_tube"/>
    <property type="match status" value="1"/>
</dbReference>
<organism evidence="1 2">
    <name type="scientific">Gluconacetobacter dulcium</name>
    <dbReference type="NCBI Taxonomy" id="2729096"/>
    <lineage>
        <taxon>Bacteria</taxon>
        <taxon>Pseudomonadati</taxon>
        <taxon>Pseudomonadota</taxon>
        <taxon>Alphaproteobacteria</taxon>
        <taxon>Acetobacterales</taxon>
        <taxon>Acetobacteraceae</taxon>
        <taxon>Gluconacetobacter</taxon>
    </lineage>
</organism>